<feature type="compositionally biased region" description="Acidic residues" evidence="1">
    <location>
        <begin position="198"/>
        <end position="208"/>
    </location>
</feature>
<evidence type="ECO:0000313" key="2">
    <source>
        <dbReference type="EMBL" id="ORY74264.1"/>
    </source>
</evidence>
<feature type="compositionally biased region" description="Low complexity" evidence="1">
    <location>
        <begin position="321"/>
        <end position="335"/>
    </location>
</feature>
<feature type="region of interest" description="Disordered" evidence="1">
    <location>
        <begin position="108"/>
        <end position="543"/>
    </location>
</feature>
<keyword evidence="3" id="KW-1185">Reference proteome</keyword>
<dbReference type="Proteomes" id="UP000193467">
    <property type="component" value="Unassembled WGS sequence"/>
</dbReference>
<feature type="region of interest" description="Disordered" evidence="1">
    <location>
        <begin position="573"/>
        <end position="613"/>
    </location>
</feature>
<evidence type="ECO:0000313" key="3">
    <source>
        <dbReference type="Proteomes" id="UP000193467"/>
    </source>
</evidence>
<dbReference type="AlphaFoldDB" id="A0A1Y2ESL1"/>
<comment type="caution">
    <text evidence="2">The sequence shown here is derived from an EMBL/GenBank/DDBJ whole genome shotgun (WGS) entry which is preliminary data.</text>
</comment>
<gene>
    <name evidence="2" type="ORF">BCR35DRAFT_306710</name>
</gene>
<protein>
    <submittedName>
        <fullName evidence="2">Uncharacterized protein</fullName>
    </submittedName>
</protein>
<dbReference type="InParanoid" id="A0A1Y2ESL1"/>
<name>A0A1Y2ESL1_9BASI</name>
<feature type="compositionally biased region" description="Acidic residues" evidence="1">
    <location>
        <begin position="386"/>
        <end position="399"/>
    </location>
</feature>
<feature type="compositionally biased region" description="Low complexity" evidence="1">
    <location>
        <begin position="108"/>
        <end position="154"/>
    </location>
</feature>
<sequence>MAQLFSNRTAFFSPSSHPRTTATLDSVEKLQPVHAFFGAYGYEDDLIERLGALEFKILDISYLYESVQSGALLPLKPYLFSALKLAEERRQLEELAIAAERARPPAAVLAPPSKLSQTPTSTPNTSYSPLVVKPSQQSQHASSDASASSDSSSQIAEMLLSSHQSPQVVADSEAKDHQRDELSQEPPAPDSQKRLTTIEEEADEQDEADFSRRDEELEGPQQAGIADDSAFFEMGVEAEATAELACSPSEQEDKLQAAFTELDQDTDSIVPDSESEGAEATRDRSIDPSELEQATPTVDHELETTKDDAMEAEPLLENHSRSPPLSTSSPAAAISLQDLPTYRPSPPPVSTPAAHASSLTAGSLAAQLASSERERSLPSSEIAETVMDDQDCAGGEVEEKETPLAGAAAEEERVETTRSRKKARFAEPLEGEAEAGEGGMEKDASMSASQPAQRHPTRVRRRRILTSLISRSAYPPSCSAPPRGSSLRPATQPTQQYPNFYSSLFLPSPPSPLSPAQPVTFKQPLESDPLSLATPDSMNEDIKPIIVPPPPPRISIRDWFIKLPTVLPELRLVEGSQSSSSQSGGAGGGVRGGLRELNKGQGGFEARKRAKVR</sequence>
<evidence type="ECO:0000256" key="1">
    <source>
        <dbReference type="SAM" id="MobiDB-lite"/>
    </source>
</evidence>
<accession>A0A1Y2ESL1</accession>
<feature type="compositionally biased region" description="Polar residues" evidence="1">
    <location>
        <begin position="488"/>
        <end position="501"/>
    </location>
</feature>
<feature type="compositionally biased region" description="Basic and acidic residues" evidence="1">
    <location>
        <begin position="172"/>
        <end position="182"/>
    </location>
</feature>
<feature type="compositionally biased region" description="Basic residues" evidence="1">
    <location>
        <begin position="455"/>
        <end position="464"/>
    </location>
</feature>
<dbReference type="EMBL" id="MCGR01000042">
    <property type="protein sequence ID" value="ORY74264.1"/>
    <property type="molecule type" value="Genomic_DNA"/>
</dbReference>
<reference evidence="2 3" key="1">
    <citation type="submission" date="2016-07" db="EMBL/GenBank/DDBJ databases">
        <title>Pervasive Adenine N6-methylation of Active Genes in Fungi.</title>
        <authorList>
            <consortium name="DOE Joint Genome Institute"/>
            <person name="Mondo S.J."/>
            <person name="Dannebaum R.O."/>
            <person name="Kuo R.C."/>
            <person name="Labutti K."/>
            <person name="Haridas S."/>
            <person name="Kuo A."/>
            <person name="Salamov A."/>
            <person name="Ahrendt S.R."/>
            <person name="Lipzen A."/>
            <person name="Sullivan W."/>
            <person name="Andreopoulos W.B."/>
            <person name="Clum A."/>
            <person name="Lindquist E."/>
            <person name="Daum C."/>
            <person name="Ramamoorthy G.K."/>
            <person name="Gryganskyi A."/>
            <person name="Culley D."/>
            <person name="Magnuson J.K."/>
            <person name="James T.Y."/>
            <person name="O'Malley M.A."/>
            <person name="Stajich J.E."/>
            <person name="Spatafora J.W."/>
            <person name="Visel A."/>
            <person name="Grigoriev I.V."/>
        </authorList>
    </citation>
    <scope>NUCLEOTIDE SEQUENCE [LARGE SCALE GENOMIC DNA]</scope>
    <source>
        <strain evidence="2 3">62-1032</strain>
    </source>
</reference>
<proteinExistence type="predicted"/>
<organism evidence="2 3">
    <name type="scientific">Leucosporidium creatinivorum</name>
    <dbReference type="NCBI Taxonomy" id="106004"/>
    <lineage>
        <taxon>Eukaryota</taxon>
        <taxon>Fungi</taxon>
        <taxon>Dikarya</taxon>
        <taxon>Basidiomycota</taxon>
        <taxon>Pucciniomycotina</taxon>
        <taxon>Microbotryomycetes</taxon>
        <taxon>Leucosporidiales</taxon>
        <taxon>Leucosporidium</taxon>
    </lineage>
</organism>
<feature type="compositionally biased region" description="Basic and acidic residues" evidence="1">
    <location>
        <begin position="298"/>
        <end position="309"/>
    </location>
</feature>